<sequence>MQWLINHFDPSDILFCHNDFELYPLFEEFSIISGRIPVVEEIPAVLRLDIDLASLILPVFGFLAYKIPSYDFGADVMALQPPVDHAYGPH</sequence>
<evidence type="ECO:0000313" key="1">
    <source>
        <dbReference type="EMBL" id="KDP30088.1"/>
    </source>
</evidence>
<name>A0A067K4V7_JATCU</name>
<reference evidence="1 2" key="1">
    <citation type="journal article" date="2014" name="PLoS ONE">
        <title>Global Analysis of Gene Expression Profiles in Physic Nut (Jatropha curcas L.) Seedlings Exposed to Salt Stress.</title>
        <authorList>
            <person name="Zhang L."/>
            <person name="Zhang C."/>
            <person name="Wu P."/>
            <person name="Chen Y."/>
            <person name="Li M."/>
            <person name="Jiang H."/>
            <person name="Wu G."/>
        </authorList>
    </citation>
    <scope>NUCLEOTIDE SEQUENCE [LARGE SCALE GENOMIC DNA]</scope>
    <source>
        <strain evidence="2">cv. GZQX0401</strain>
        <tissue evidence="1">Young leaves</tissue>
    </source>
</reference>
<dbReference type="EMBL" id="KK914711">
    <property type="protein sequence ID" value="KDP30088.1"/>
    <property type="molecule type" value="Genomic_DNA"/>
</dbReference>
<organism evidence="1 2">
    <name type="scientific">Jatropha curcas</name>
    <name type="common">Barbados nut</name>
    <dbReference type="NCBI Taxonomy" id="180498"/>
    <lineage>
        <taxon>Eukaryota</taxon>
        <taxon>Viridiplantae</taxon>
        <taxon>Streptophyta</taxon>
        <taxon>Embryophyta</taxon>
        <taxon>Tracheophyta</taxon>
        <taxon>Spermatophyta</taxon>
        <taxon>Magnoliopsida</taxon>
        <taxon>eudicotyledons</taxon>
        <taxon>Gunneridae</taxon>
        <taxon>Pentapetalae</taxon>
        <taxon>rosids</taxon>
        <taxon>fabids</taxon>
        <taxon>Malpighiales</taxon>
        <taxon>Euphorbiaceae</taxon>
        <taxon>Crotonoideae</taxon>
        <taxon>Jatropheae</taxon>
        <taxon>Jatropha</taxon>
    </lineage>
</organism>
<dbReference type="Proteomes" id="UP000027138">
    <property type="component" value="Unassembled WGS sequence"/>
</dbReference>
<dbReference type="OrthoDB" id="1743443at2759"/>
<proteinExistence type="predicted"/>
<dbReference type="AlphaFoldDB" id="A0A067K4V7"/>
<gene>
    <name evidence="1" type="ORF">JCGZ_18563</name>
</gene>
<evidence type="ECO:0000313" key="2">
    <source>
        <dbReference type="Proteomes" id="UP000027138"/>
    </source>
</evidence>
<protein>
    <submittedName>
        <fullName evidence="1">Uncharacterized protein</fullName>
    </submittedName>
</protein>
<keyword evidence="2" id="KW-1185">Reference proteome</keyword>
<accession>A0A067K4V7</accession>